<comment type="caution">
    <text evidence="1">The sequence shown here is derived from an EMBL/GenBank/DDBJ whole genome shotgun (WGS) entry which is preliminary data.</text>
</comment>
<gene>
    <name evidence="1" type="ORF">MGAL_10B074067</name>
</gene>
<protein>
    <recommendedName>
        <fullName evidence="3">DZIP3-like HEPN domain-containing protein</fullName>
    </recommendedName>
</protein>
<accession>A0A8B6EDG5</accession>
<dbReference type="AlphaFoldDB" id="A0A8B6EDG5"/>
<dbReference type="OrthoDB" id="6217084at2759"/>
<organism evidence="1 2">
    <name type="scientific">Mytilus galloprovincialis</name>
    <name type="common">Mediterranean mussel</name>
    <dbReference type="NCBI Taxonomy" id="29158"/>
    <lineage>
        <taxon>Eukaryota</taxon>
        <taxon>Metazoa</taxon>
        <taxon>Spiralia</taxon>
        <taxon>Lophotrochozoa</taxon>
        <taxon>Mollusca</taxon>
        <taxon>Bivalvia</taxon>
        <taxon>Autobranchia</taxon>
        <taxon>Pteriomorphia</taxon>
        <taxon>Mytilida</taxon>
        <taxon>Mytiloidea</taxon>
        <taxon>Mytilidae</taxon>
        <taxon>Mytilinae</taxon>
        <taxon>Mytilus</taxon>
    </lineage>
</organism>
<keyword evidence="2" id="KW-1185">Reference proteome</keyword>
<dbReference type="EMBL" id="UYJE01004974">
    <property type="protein sequence ID" value="VDI32907.1"/>
    <property type="molecule type" value="Genomic_DNA"/>
</dbReference>
<name>A0A8B6EDG5_MYTGA</name>
<evidence type="ECO:0000313" key="1">
    <source>
        <dbReference type="EMBL" id="VDI32907.1"/>
    </source>
</evidence>
<dbReference type="Proteomes" id="UP000596742">
    <property type="component" value="Unassembled WGS sequence"/>
</dbReference>
<reference evidence="1" key="1">
    <citation type="submission" date="2018-11" db="EMBL/GenBank/DDBJ databases">
        <authorList>
            <person name="Alioto T."/>
            <person name="Alioto T."/>
        </authorList>
    </citation>
    <scope>NUCLEOTIDE SEQUENCE</scope>
</reference>
<evidence type="ECO:0008006" key="3">
    <source>
        <dbReference type="Google" id="ProtNLM"/>
    </source>
</evidence>
<sequence length="322" mass="37307">MASADFLKRLQQLYGNVVMNVVHVYFEREVLDKTTFFFFPDKNKHELFHEFIPKISCCECFKSNSIASVSKKGCLDEFQFDLLYDRSECAETNHEIKRGQKFQQYCVCNINPNRVEAADLDIILIQAVIKTCCKRTLPGNPSWLKEIKDVRNYIYHTGNSSRISKSDFEEKWSVLEKNTLNIAIMTGKSFQHMTQKEIQRLKAEHDTTDRTHTLAEKANDCLKKEILNALKDQPGVQQDAIGKISCQLDQILFKITDLEVQISTKRKADAIESDQKEKPTKCYVRWTLSTPSSWCVEDIKRKLRSVAELTNFTFEFVILDCS</sequence>
<evidence type="ECO:0000313" key="2">
    <source>
        <dbReference type="Proteomes" id="UP000596742"/>
    </source>
</evidence>
<proteinExistence type="predicted"/>